<organism evidence="6 7">
    <name type="scientific">Oedothorax gibbosus</name>
    <dbReference type="NCBI Taxonomy" id="931172"/>
    <lineage>
        <taxon>Eukaryota</taxon>
        <taxon>Metazoa</taxon>
        <taxon>Ecdysozoa</taxon>
        <taxon>Arthropoda</taxon>
        <taxon>Chelicerata</taxon>
        <taxon>Arachnida</taxon>
        <taxon>Araneae</taxon>
        <taxon>Araneomorphae</taxon>
        <taxon>Entelegynae</taxon>
        <taxon>Araneoidea</taxon>
        <taxon>Linyphiidae</taxon>
        <taxon>Erigoninae</taxon>
        <taxon>Oedothorax</taxon>
    </lineage>
</organism>
<feature type="compositionally biased region" description="Basic and acidic residues" evidence="5">
    <location>
        <begin position="633"/>
        <end position="651"/>
    </location>
</feature>
<protein>
    <recommendedName>
        <fullName evidence="8">Rab proteins geranylgeranyltransferase component A</fullName>
    </recommendedName>
</protein>
<evidence type="ECO:0000256" key="2">
    <source>
        <dbReference type="ARBA" id="ARBA00005593"/>
    </source>
</evidence>
<feature type="region of interest" description="Disordered" evidence="5">
    <location>
        <begin position="107"/>
        <end position="169"/>
    </location>
</feature>
<dbReference type="Pfam" id="PF00996">
    <property type="entry name" value="GDI"/>
    <property type="match status" value="2"/>
</dbReference>
<keyword evidence="3" id="KW-0343">GTPase activation</keyword>
<dbReference type="Gene3D" id="1.10.405.10">
    <property type="entry name" value="Guanine Nucleotide Dissociation Inhibitor, domain 1"/>
    <property type="match status" value="1"/>
</dbReference>
<dbReference type="Gene3D" id="3.50.50.60">
    <property type="entry name" value="FAD/NAD(P)-binding domain"/>
    <property type="match status" value="2"/>
</dbReference>
<dbReference type="GO" id="GO:0005634">
    <property type="term" value="C:nucleus"/>
    <property type="evidence" value="ECO:0007669"/>
    <property type="project" value="TreeGrafter"/>
</dbReference>
<dbReference type="FunFam" id="1.10.405.10:FF:000003">
    <property type="entry name" value="Rab proteins geranylgeranyltransferase component A"/>
    <property type="match status" value="1"/>
</dbReference>
<evidence type="ECO:0000313" key="6">
    <source>
        <dbReference type="EMBL" id="KAG8194754.1"/>
    </source>
</evidence>
<evidence type="ECO:0000256" key="5">
    <source>
        <dbReference type="SAM" id="MobiDB-lite"/>
    </source>
</evidence>
<accession>A0AAV6VFH3</accession>
<evidence type="ECO:0000256" key="4">
    <source>
        <dbReference type="ARBA" id="ARBA00022490"/>
    </source>
</evidence>
<feature type="compositionally biased region" description="Polar residues" evidence="5">
    <location>
        <begin position="129"/>
        <end position="140"/>
    </location>
</feature>
<dbReference type="PANTHER" id="PTHR11787:SF4">
    <property type="entry name" value="CHM, RAB ESCORT PROTEIN 1"/>
    <property type="match status" value="1"/>
</dbReference>
<reference evidence="6 7" key="1">
    <citation type="journal article" date="2022" name="Nat. Ecol. Evol.">
        <title>A masculinizing supergene underlies an exaggerated male reproductive morph in a spider.</title>
        <authorList>
            <person name="Hendrickx F."/>
            <person name="De Corte Z."/>
            <person name="Sonet G."/>
            <person name="Van Belleghem S.M."/>
            <person name="Kostlbacher S."/>
            <person name="Vangestel C."/>
        </authorList>
    </citation>
    <scope>NUCLEOTIDE SEQUENCE [LARGE SCALE GENOMIC DNA]</scope>
    <source>
        <strain evidence="6">W744_W776</strain>
    </source>
</reference>
<dbReference type="GO" id="GO:0005968">
    <property type="term" value="C:Rab-protein geranylgeranyltransferase complex"/>
    <property type="evidence" value="ECO:0007669"/>
    <property type="project" value="InterPro"/>
</dbReference>
<dbReference type="GO" id="GO:0005096">
    <property type="term" value="F:GTPase activator activity"/>
    <property type="evidence" value="ECO:0007669"/>
    <property type="project" value="UniProtKB-KW"/>
</dbReference>
<feature type="region of interest" description="Disordered" evidence="5">
    <location>
        <begin position="612"/>
        <end position="681"/>
    </location>
</feature>
<dbReference type="GO" id="GO:0016192">
    <property type="term" value="P:vesicle-mediated transport"/>
    <property type="evidence" value="ECO:0007669"/>
    <property type="project" value="TreeGrafter"/>
</dbReference>
<dbReference type="PRINTS" id="PR00891">
    <property type="entry name" value="RABGDIREP"/>
</dbReference>
<evidence type="ECO:0000256" key="1">
    <source>
        <dbReference type="ARBA" id="ARBA00004496"/>
    </source>
</evidence>
<feature type="compositionally biased region" description="Polar residues" evidence="5">
    <location>
        <begin position="671"/>
        <end position="681"/>
    </location>
</feature>
<dbReference type="InterPro" id="IPR036188">
    <property type="entry name" value="FAD/NAD-bd_sf"/>
</dbReference>
<keyword evidence="4" id="KW-0963">Cytoplasm</keyword>
<evidence type="ECO:0000313" key="7">
    <source>
        <dbReference type="Proteomes" id="UP000827092"/>
    </source>
</evidence>
<dbReference type="GO" id="GO:0005829">
    <property type="term" value="C:cytosol"/>
    <property type="evidence" value="ECO:0007669"/>
    <property type="project" value="TreeGrafter"/>
</dbReference>
<dbReference type="SUPFAM" id="SSF54373">
    <property type="entry name" value="FAD-linked reductases, C-terminal domain"/>
    <property type="match status" value="1"/>
</dbReference>
<name>A0AAV6VFH3_9ARAC</name>
<proteinExistence type="inferred from homology"/>
<gene>
    <name evidence="6" type="ORF">JTE90_026397</name>
</gene>
<dbReference type="PANTHER" id="PTHR11787">
    <property type="entry name" value="RAB GDP-DISSOCIATION INHIBITOR"/>
    <property type="match status" value="1"/>
</dbReference>
<sequence>MDELPTYFDIIVIGTGMPECIIAAAAARVGKKVLHMDRNGYYGGDWASFSYDKFMEWMDEVKGNESTEVSAETLSMMSSLLLEDEDLLVCPTGPRTITNLNFKSYVKESPEPSPVLPSGDETQEERNASSENPSDLPASSSRDDGEASDQVPEENNADPSIAEDSSINTVTTTPVPSIVTTTAVVNLQQEWTISSFIDNRRKFNIDLAPKILFSRGSLVELLISSNIARYAEFQCITRVLTYISGHIEQVPCSRADVFSTRSVSVVEKRMLMKFLTFCLKFEDQPEEYQSYEDKTFVEFLRSRKLTSNVEYYVVHAIAMVDENCLTLEGLKSTQKFLQSLGRYGKSPFLCTCYGSAELPQCFCRLCAVYEGMYYLKRKAEGLIIGDHRCRSIISMGQRINCEWLVMESSYAPYSLCVENSALQNISRAILITDASLCPSEKKENTLLRLPPSPSNENPITVLELSSKNYVCPEDLYLVYMSCRSTGSTAEDDLKAAVDLLFNTENTNSSGDAKSKQKPNLLWVTYYNQKDTSPVDLNANLPDGIFLTSSPDLELDYEHAVKQKDTSPNDLNANSLDGIFLTSSPDLELDYEHAVKQAREIFDAIFPGEEFLPRAPDPEDILIESQNNPGDEGEGGKIENDVGTPEENRTETIPEGPHVPEDNAEDFIPEGQESSPAKSEKH</sequence>
<evidence type="ECO:0000256" key="3">
    <source>
        <dbReference type="ARBA" id="ARBA00022468"/>
    </source>
</evidence>
<dbReference type="EMBL" id="JAFNEN010000099">
    <property type="protein sequence ID" value="KAG8194754.1"/>
    <property type="molecule type" value="Genomic_DNA"/>
</dbReference>
<comment type="subcellular location">
    <subcellularLocation>
        <location evidence="1">Cytoplasm</location>
    </subcellularLocation>
</comment>
<keyword evidence="7" id="KW-1185">Reference proteome</keyword>
<dbReference type="SUPFAM" id="SSF51905">
    <property type="entry name" value="FAD/NAD(P)-binding domain"/>
    <property type="match status" value="1"/>
</dbReference>
<dbReference type="GO" id="GO:0006886">
    <property type="term" value="P:intracellular protein transport"/>
    <property type="evidence" value="ECO:0007669"/>
    <property type="project" value="InterPro"/>
</dbReference>
<evidence type="ECO:0008006" key="8">
    <source>
        <dbReference type="Google" id="ProtNLM"/>
    </source>
</evidence>
<dbReference type="InterPro" id="IPR018203">
    <property type="entry name" value="GDP_dissociation_inhibitor"/>
</dbReference>
<dbReference type="PRINTS" id="PR00893">
    <property type="entry name" value="RABESCORT"/>
</dbReference>
<comment type="caution">
    <text evidence="6">The sequence shown here is derived from an EMBL/GenBank/DDBJ whole genome shotgun (WGS) entry which is preliminary data.</text>
</comment>
<dbReference type="Gene3D" id="3.30.519.10">
    <property type="entry name" value="Guanine Nucleotide Dissociation Inhibitor, domain 2"/>
    <property type="match status" value="1"/>
</dbReference>
<comment type="similarity">
    <text evidence="2">Belongs to the Rab GDI family.</text>
</comment>
<dbReference type="GO" id="GO:0007264">
    <property type="term" value="P:small GTPase-mediated signal transduction"/>
    <property type="evidence" value="ECO:0007669"/>
    <property type="project" value="InterPro"/>
</dbReference>
<dbReference type="PIRSF" id="PIRSF016550">
    <property type="entry name" value="Rab_ger_ger_transf_A_euk"/>
    <property type="match status" value="1"/>
</dbReference>
<dbReference type="AlphaFoldDB" id="A0AAV6VFH3"/>
<dbReference type="InterPro" id="IPR001738">
    <property type="entry name" value="Rab_escort"/>
</dbReference>
<dbReference type="Proteomes" id="UP000827092">
    <property type="component" value="Unassembled WGS sequence"/>
</dbReference>
<dbReference type="GO" id="GO:0005092">
    <property type="term" value="F:GDP-dissociation inhibitor activity"/>
    <property type="evidence" value="ECO:0007669"/>
    <property type="project" value="InterPro"/>
</dbReference>